<comment type="caution">
    <text evidence="2">The sequence shown here is derived from an EMBL/GenBank/DDBJ whole genome shotgun (WGS) entry which is preliminary data.</text>
</comment>
<evidence type="ECO:0000313" key="3">
    <source>
        <dbReference type="Proteomes" id="UP000545286"/>
    </source>
</evidence>
<dbReference type="Proteomes" id="UP000545286">
    <property type="component" value="Unassembled WGS sequence"/>
</dbReference>
<evidence type="ECO:0000259" key="1">
    <source>
        <dbReference type="Pfam" id="PF24703"/>
    </source>
</evidence>
<keyword evidence="3" id="KW-1185">Reference proteome</keyword>
<reference evidence="2 3" key="1">
    <citation type="submission" date="2020-08" db="EMBL/GenBank/DDBJ databases">
        <title>Sequencing the genomes of 1000 actinobacteria strains.</title>
        <authorList>
            <person name="Klenk H.-P."/>
        </authorList>
    </citation>
    <scope>NUCLEOTIDE SEQUENCE [LARGE SCALE GENOMIC DNA]</scope>
    <source>
        <strain evidence="2 3">DSM 20419</strain>
    </source>
</reference>
<organism evidence="2 3">
    <name type="scientific">Pseudoclavibacter helvolus</name>
    <dbReference type="NCBI Taxonomy" id="255205"/>
    <lineage>
        <taxon>Bacteria</taxon>
        <taxon>Bacillati</taxon>
        <taxon>Actinomycetota</taxon>
        <taxon>Actinomycetes</taxon>
        <taxon>Micrococcales</taxon>
        <taxon>Microbacteriaceae</taxon>
        <taxon>Pseudoclavibacter</taxon>
    </lineage>
</organism>
<dbReference type="RefSeq" id="WP_183623877.1">
    <property type="nucleotide sequence ID" value="NZ_JACHWJ010000001.1"/>
</dbReference>
<gene>
    <name evidence="2" type="ORF">FHX72_001409</name>
</gene>
<dbReference type="InterPro" id="IPR012332">
    <property type="entry name" value="Autotransporter_pectin_lyase_C"/>
</dbReference>
<protein>
    <recommendedName>
        <fullName evidence="1">DUF7666 domain-containing protein</fullName>
    </recommendedName>
</protein>
<dbReference type="InterPro" id="IPR056083">
    <property type="entry name" value="DUF7666"/>
</dbReference>
<dbReference type="Gene3D" id="2.160.20.20">
    <property type="match status" value="1"/>
</dbReference>
<feature type="domain" description="DUF7666" evidence="1">
    <location>
        <begin position="282"/>
        <end position="347"/>
    </location>
</feature>
<evidence type="ECO:0000313" key="2">
    <source>
        <dbReference type="EMBL" id="MBB2957297.1"/>
    </source>
</evidence>
<dbReference type="AlphaFoldDB" id="A0A7W4UNU8"/>
<accession>A0A7W4UNU8</accession>
<sequence>MSTVIVTTQAELDAALAASGWSEVRIRAEKRLRLVVGPTGDHDVILEGGTVQRVLQGGTVQEVWQGGTVQRVWQGGTVQRVWQGGTVQRVLQGGTVQEVWQGGTVQRVWQGGTVQRVWQGGTVQRVLQGGTVQEVLQGGTVQEVWQGGTVQEVLQGGTVQRVLQGGTVQRVWQGGTVQEVLQGGTVQEVLQGGTVQEVWQGGTVQEVLQGGTVQDLRGASIVLRAESGATIAKAGPWATIYVYGADVTVDGGRIIDLSGVNEEDAETWCEFQGVTVEDGHALLYKAVNDDLKSERLFAYPVGETVICLDWTDDNECGGGLHVSPTPGTAHSYFERATRFLEVKVPLAELRPILGRVPKAKFRTGVVLREVTRDGGEVKA</sequence>
<dbReference type="EMBL" id="JACHWJ010000001">
    <property type="protein sequence ID" value="MBB2957297.1"/>
    <property type="molecule type" value="Genomic_DNA"/>
</dbReference>
<proteinExistence type="predicted"/>
<dbReference type="Pfam" id="PF24703">
    <property type="entry name" value="DUF7666"/>
    <property type="match status" value="1"/>
</dbReference>
<name>A0A7W4UNU8_9MICO</name>